<name>A0A915YVB4_9GLOM</name>
<gene>
    <name evidence="3" type="ORF">CHRIB12_LOCUS3555</name>
</gene>
<dbReference type="Proteomes" id="UP000684084">
    <property type="component" value="Unassembled WGS sequence"/>
</dbReference>
<dbReference type="VEuPathDB" id="FungiDB:RhiirFUN_024826"/>
<dbReference type="GO" id="GO:0006284">
    <property type="term" value="P:base-excision repair"/>
    <property type="evidence" value="ECO:0007669"/>
    <property type="project" value="InterPro"/>
</dbReference>
<feature type="compositionally biased region" description="Basic residues" evidence="1">
    <location>
        <begin position="538"/>
        <end position="552"/>
    </location>
</feature>
<evidence type="ECO:0000259" key="2">
    <source>
        <dbReference type="PROSITE" id="PS51068"/>
    </source>
</evidence>
<dbReference type="Pfam" id="PF01149">
    <property type="entry name" value="Fapy_DNA_glyco"/>
    <property type="match status" value="1"/>
</dbReference>
<dbReference type="OrthoDB" id="444592at2759"/>
<feature type="region of interest" description="Disordered" evidence="1">
    <location>
        <begin position="537"/>
        <end position="564"/>
    </location>
</feature>
<accession>A0A915YVB4</accession>
<dbReference type="GO" id="GO:0003906">
    <property type="term" value="F:DNA-(apurinic or apyrimidinic site) endonuclease activity"/>
    <property type="evidence" value="ECO:0007669"/>
    <property type="project" value="InterPro"/>
</dbReference>
<dbReference type="VEuPathDB" id="FungiDB:RhiirFUN_024827"/>
<dbReference type="GO" id="GO:0008270">
    <property type="term" value="F:zinc ion binding"/>
    <property type="evidence" value="ECO:0007669"/>
    <property type="project" value="InterPro"/>
</dbReference>
<evidence type="ECO:0000313" key="4">
    <source>
        <dbReference type="Proteomes" id="UP000684084"/>
    </source>
</evidence>
<comment type="caution">
    <text evidence="3">The sequence shown here is derived from an EMBL/GenBank/DDBJ whole genome shotgun (WGS) entry which is preliminary data.</text>
</comment>
<dbReference type="InterPro" id="IPR015886">
    <property type="entry name" value="H2TH_FPG"/>
</dbReference>
<dbReference type="AlphaFoldDB" id="A0A915YVB4"/>
<feature type="domain" description="Formamidopyrimidine-DNA glycosylase catalytic" evidence="2">
    <location>
        <begin position="2"/>
        <end position="137"/>
    </location>
</feature>
<dbReference type="SMART" id="SM01232">
    <property type="entry name" value="H2TH"/>
    <property type="match status" value="1"/>
</dbReference>
<dbReference type="GO" id="GO:0005739">
    <property type="term" value="C:mitochondrion"/>
    <property type="evidence" value="ECO:0007669"/>
    <property type="project" value="GOC"/>
</dbReference>
<dbReference type="PANTHER" id="PTHR22993:SF9">
    <property type="entry name" value="FORMAMIDOPYRIMIDINE-DNA GLYCOSYLASE"/>
    <property type="match status" value="1"/>
</dbReference>
<dbReference type="GO" id="GO:0005634">
    <property type="term" value="C:nucleus"/>
    <property type="evidence" value="ECO:0007669"/>
    <property type="project" value="TreeGrafter"/>
</dbReference>
<feature type="compositionally biased region" description="Basic and acidic residues" evidence="1">
    <location>
        <begin position="553"/>
        <end position="564"/>
    </location>
</feature>
<dbReference type="GO" id="GO:0003747">
    <property type="term" value="F:translation release factor activity"/>
    <property type="evidence" value="ECO:0007669"/>
    <property type="project" value="InterPro"/>
</dbReference>
<dbReference type="CDD" id="cd08972">
    <property type="entry name" value="PF_Nei_N"/>
    <property type="match status" value="1"/>
</dbReference>
<evidence type="ECO:0000313" key="3">
    <source>
        <dbReference type="EMBL" id="CAB5339797.1"/>
    </source>
</evidence>
<dbReference type="PANTHER" id="PTHR22993">
    <property type="entry name" value="FORMAMIDOPYRIMIDINE-DNA GLYCOSYLASE"/>
    <property type="match status" value="1"/>
</dbReference>
<dbReference type="Pfam" id="PF00472">
    <property type="entry name" value="RF-1"/>
    <property type="match status" value="1"/>
</dbReference>
<dbReference type="FunFam" id="1.10.8.50:FF:000009">
    <property type="entry name" value="Formamidopyrimidine-DNA glycosylase"/>
    <property type="match status" value="1"/>
</dbReference>
<organism evidence="3 4">
    <name type="scientific">Rhizophagus irregularis</name>
    <dbReference type="NCBI Taxonomy" id="588596"/>
    <lineage>
        <taxon>Eukaryota</taxon>
        <taxon>Fungi</taxon>
        <taxon>Fungi incertae sedis</taxon>
        <taxon>Mucoromycota</taxon>
        <taxon>Glomeromycotina</taxon>
        <taxon>Glomeromycetes</taxon>
        <taxon>Glomerales</taxon>
        <taxon>Glomeraceae</taxon>
        <taxon>Rhizophagus</taxon>
    </lineage>
</organism>
<dbReference type="GO" id="GO:0019104">
    <property type="term" value="F:DNA N-glycosylase activity"/>
    <property type="evidence" value="ECO:0007669"/>
    <property type="project" value="InterPro"/>
</dbReference>
<dbReference type="InterPro" id="IPR012319">
    <property type="entry name" value="FPG_cat"/>
</dbReference>
<protein>
    <recommendedName>
        <fullName evidence="2">Formamidopyrimidine-DNA glycosylase catalytic domain-containing protein</fullName>
    </recommendedName>
</protein>
<dbReference type="EMBL" id="CAGKOT010000005">
    <property type="protein sequence ID" value="CAB5339797.1"/>
    <property type="molecule type" value="Genomic_DNA"/>
</dbReference>
<proteinExistence type="predicted"/>
<dbReference type="Pfam" id="PF06831">
    <property type="entry name" value="H2TH"/>
    <property type="match status" value="1"/>
</dbReference>
<dbReference type="PROSITE" id="PS51068">
    <property type="entry name" value="FPG_CAT"/>
    <property type="match status" value="1"/>
</dbReference>
<dbReference type="SMART" id="SM00898">
    <property type="entry name" value="Fapy_DNA_glyco"/>
    <property type="match status" value="1"/>
</dbReference>
<sequence length="582" mass="67123">MPELPEVHRAERACNANVVGKKIVKVEAQEDKLIFGNISKGEFERSLLNKFVVNTGRWGKYFYFEMNESPNPVFHFGMTGDIYFKDQETFSYRSKRSKNDPNEWPPKFWKFILTFEDSSNVYTEKIMMAFSDVRRLARVFLTINSPLQDVPISKLGFDPLQSMPNIQKFSELILKRKCPIKALLLDQQFSAGVGNWVADEVLFQSHIHPNQHANTLSKEQIETLHEKLVYVCKTAVDVNAEARLFPNSWLFHYRWNKRNKNGAFMPNGEQIIFETVGGRTTAIVSSVQKLPEGTANSRLHASTSTLIRQKRKIITVGDNKSTEKRSRKTSNPLANQIIGNSIGQNVTRNYHKVVTFEASQSSPIISILIMSLITRSLLHNLQLRQPIIIYNLRYKTHIFRYKLFQEFNTTKLQNQLILKKSLFTSNSLFSDESIIDNSIVEPTNVIKENNKSKKQRIEIELNEQDLIESFVKGSGNGGQKINTTSNCVDLKHIPTGIRVQCQKTRSLQQNRNIARKILIEKLDNYFNGELSKYNLKKEKVRKKQSKKKKRTKEKYGDKNKSVKENEDFEEDINNINNTISTG</sequence>
<evidence type="ECO:0000256" key="1">
    <source>
        <dbReference type="SAM" id="MobiDB-lite"/>
    </source>
</evidence>
<reference evidence="3" key="1">
    <citation type="submission" date="2020-05" db="EMBL/GenBank/DDBJ databases">
        <authorList>
            <person name="Rincon C."/>
            <person name="Sanders R I."/>
            <person name="Robbins C."/>
            <person name="Chaturvedi A."/>
        </authorList>
    </citation>
    <scope>NUCLEOTIDE SEQUENCE</scope>
    <source>
        <strain evidence="3">CHB12</strain>
    </source>
</reference>
<dbReference type="GO" id="GO:0003684">
    <property type="term" value="F:damaged DNA binding"/>
    <property type="evidence" value="ECO:0007669"/>
    <property type="project" value="InterPro"/>
</dbReference>
<dbReference type="InterPro" id="IPR000352">
    <property type="entry name" value="Pep_chain_release_fac_I"/>
</dbReference>
<dbReference type="GO" id="GO:0032543">
    <property type="term" value="P:mitochondrial translation"/>
    <property type="evidence" value="ECO:0007669"/>
    <property type="project" value="UniProtKB-ARBA"/>
</dbReference>